<reference evidence="2 3" key="1">
    <citation type="submission" date="2015-01" db="EMBL/GenBank/DDBJ databases">
        <title>The Genome Sequence of Exophiala sideris CBS121828.</title>
        <authorList>
            <consortium name="The Broad Institute Genomics Platform"/>
            <person name="Cuomo C."/>
            <person name="de Hoog S."/>
            <person name="Gorbushina A."/>
            <person name="Stielow B."/>
            <person name="Teixiera M."/>
            <person name="Abouelleil A."/>
            <person name="Chapman S.B."/>
            <person name="Priest M."/>
            <person name="Young S.K."/>
            <person name="Wortman J."/>
            <person name="Nusbaum C."/>
            <person name="Birren B."/>
        </authorList>
    </citation>
    <scope>NUCLEOTIDE SEQUENCE [LARGE SCALE GENOMIC DNA]</scope>
    <source>
        <strain evidence="2 3">CBS 121828</strain>
    </source>
</reference>
<evidence type="ECO:0000256" key="1">
    <source>
        <dbReference type="SAM" id="Phobius"/>
    </source>
</evidence>
<dbReference type="OrthoDB" id="540004at2759"/>
<protein>
    <recommendedName>
        <fullName evidence="4">Methyltransferase type 11 domain-containing protein</fullName>
    </recommendedName>
</protein>
<dbReference type="InterPro" id="IPR052356">
    <property type="entry name" value="Thiol_S-MT"/>
</dbReference>
<evidence type="ECO:0000313" key="3">
    <source>
        <dbReference type="Proteomes" id="UP000053599"/>
    </source>
</evidence>
<gene>
    <name evidence="2" type="ORF">PV11_01195</name>
</gene>
<evidence type="ECO:0000313" key="2">
    <source>
        <dbReference type="EMBL" id="KIV85504.1"/>
    </source>
</evidence>
<dbReference type="SUPFAM" id="SSF53335">
    <property type="entry name" value="S-adenosyl-L-methionine-dependent methyltransferases"/>
    <property type="match status" value="1"/>
</dbReference>
<accession>A0A0D1YVI6</accession>
<feature type="transmembrane region" description="Helical" evidence="1">
    <location>
        <begin position="71"/>
        <end position="92"/>
    </location>
</feature>
<dbReference type="PANTHER" id="PTHR45036">
    <property type="entry name" value="METHYLTRANSFERASE LIKE 7B"/>
    <property type="match status" value="1"/>
</dbReference>
<proteinExistence type="predicted"/>
<dbReference type="Pfam" id="PF13489">
    <property type="entry name" value="Methyltransf_23"/>
    <property type="match status" value="1"/>
</dbReference>
<keyword evidence="1" id="KW-0472">Membrane</keyword>
<dbReference type="InterPro" id="IPR029063">
    <property type="entry name" value="SAM-dependent_MTases_sf"/>
</dbReference>
<dbReference type="STRING" id="1016849.A0A0D1YVI6"/>
<dbReference type="Proteomes" id="UP000053599">
    <property type="component" value="Unassembled WGS sequence"/>
</dbReference>
<keyword evidence="1" id="KW-0812">Transmembrane</keyword>
<evidence type="ECO:0008006" key="4">
    <source>
        <dbReference type="Google" id="ProtNLM"/>
    </source>
</evidence>
<dbReference type="PANTHER" id="PTHR45036:SF1">
    <property type="entry name" value="METHYLTRANSFERASE LIKE 7A"/>
    <property type="match status" value="1"/>
</dbReference>
<dbReference type="AlphaFoldDB" id="A0A0D1YVI6"/>
<dbReference type="EMBL" id="KN846951">
    <property type="protein sequence ID" value="KIV85504.1"/>
    <property type="molecule type" value="Genomic_DNA"/>
</dbReference>
<organism evidence="2 3">
    <name type="scientific">Exophiala sideris</name>
    <dbReference type="NCBI Taxonomy" id="1016849"/>
    <lineage>
        <taxon>Eukaryota</taxon>
        <taxon>Fungi</taxon>
        <taxon>Dikarya</taxon>
        <taxon>Ascomycota</taxon>
        <taxon>Pezizomycotina</taxon>
        <taxon>Eurotiomycetes</taxon>
        <taxon>Chaetothyriomycetidae</taxon>
        <taxon>Chaetothyriales</taxon>
        <taxon>Herpotrichiellaceae</taxon>
        <taxon>Exophiala</taxon>
    </lineage>
</organism>
<name>A0A0D1YVI6_9EURO</name>
<sequence length="329" mass="36284">MVKTPSRHITSVLDKLTTQEYEAFQVTQDTVKQDQLLLFLTSPAHTSPVTVLLSLIMAVSIITRIQAYLQLWMMLAVALVYLPVSLISHPFLLITSPSSFRSAWFERYFRILGPLLATSDLQAGHVEQVLSRAKGTVLELGPGGGDQIYHYKTNQVDKIYAAEPNTFLHPALLRSAEKHGLKGKVVPLKAGAEPGSLLPALKKAGLIASTTSSLPEEGVFDSIVAIKCLCSAPQDEIPATVEVVHALLKPGGEFLFFEHVANDTDGIAMSYAWVMNWIWPAMMGNCHLNGKVHKVVLRTGGWDDRNVQNISDFRGFEVFRYVKGICRKA</sequence>
<keyword evidence="1" id="KW-1133">Transmembrane helix</keyword>
<dbReference type="Gene3D" id="3.40.50.150">
    <property type="entry name" value="Vaccinia Virus protein VP39"/>
    <property type="match status" value="1"/>
</dbReference>